<keyword evidence="2" id="KW-1185">Reference proteome</keyword>
<reference evidence="2" key="1">
    <citation type="journal article" date="2023" name="Front. Plant Sci.">
        <title>Chromosomal-level genome assembly of Melastoma candidum provides insights into trichome evolution.</title>
        <authorList>
            <person name="Zhong Y."/>
            <person name="Wu W."/>
            <person name="Sun C."/>
            <person name="Zou P."/>
            <person name="Liu Y."/>
            <person name="Dai S."/>
            <person name="Zhou R."/>
        </authorList>
    </citation>
    <scope>NUCLEOTIDE SEQUENCE [LARGE SCALE GENOMIC DNA]</scope>
</reference>
<name>A0ACB9L1M8_9MYRT</name>
<proteinExistence type="predicted"/>
<protein>
    <submittedName>
        <fullName evidence="1">Uncharacterized protein</fullName>
    </submittedName>
</protein>
<dbReference type="EMBL" id="CM042891">
    <property type="protein sequence ID" value="KAI4303239.1"/>
    <property type="molecule type" value="Genomic_DNA"/>
</dbReference>
<comment type="caution">
    <text evidence="1">The sequence shown here is derived from an EMBL/GenBank/DDBJ whole genome shotgun (WGS) entry which is preliminary data.</text>
</comment>
<evidence type="ECO:0000313" key="1">
    <source>
        <dbReference type="EMBL" id="KAI4303239.1"/>
    </source>
</evidence>
<organism evidence="1 2">
    <name type="scientific">Melastoma candidum</name>
    <dbReference type="NCBI Taxonomy" id="119954"/>
    <lineage>
        <taxon>Eukaryota</taxon>
        <taxon>Viridiplantae</taxon>
        <taxon>Streptophyta</taxon>
        <taxon>Embryophyta</taxon>
        <taxon>Tracheophyta</taxon>
        <taxon>Spermatophyta</taxon>
        <taxon>Magnoliopsida</taxon>
        <taxon>eudicotyledons</taxon>
        <taxon>Gunneridae</taxon>
        <taxon>Pentapetalae</taxon>
        <taxon>rosids</taxon>
        <taxon>malvids</taxon>
        <taxon>Myrtales</taxon>
        <taxon>Melastomataceae</taxon>
        <taxon>Melastomatoideae</taxon>
        <taxon>Melastomateae</taxon>
        <taxon>Melastoma</taxon>
    </lineage>
</organism>
<gene>
    <name evidence="1" type="ORF">MLD38_038893</name>
</gene>
<accession>A0ACB9L1M8</accession>
<sequence length="342" mass="37908">MTTQPPATLLNRFAAADTAVSSFFHRHNPVPYSLFLLLELSGDFRLFFPLVLSLYFSPVRLPFPPRSSLRDLLLGLILDIAVVGLVKIVFRRSRPSYNHSSSMSVAVHADNFSFPSGHASRVFLVATAIQLSASEIGGFSQLAGTAPGPVSGIWGRALLGIWAWAFATAASRVLLGRHYLCDIDDGHATSVWNLSSLSLDLHQHGLLDILVFGEWDILDFLHNLHSWLGMLRKAFSFLGKLTSEFKFSASLLNHLENTAMLSSPYGVMGVGCLADHRKFSSPCRWMESTQDFSMMSLNLLSWSPKERINYMCLNNETQSKPFPSPIYLSLSEEPFGFTTPAC</sequence>
<dbReference type="Proteomes" id="UP001057402">
    <property type="component" value="Chromosome 12"/>
</dbReference>
<evidence type="ECO:0000313" key="2">
    <source>
        <dbReference type="Proteomes" id="UP001057402"/>
    </source>
</evidence>